<keyword evidence="3" id="KW-1185">Reference proteome</keyword>
<gene>
    <name evidence="2" type="ORF">E4U42_003459</name>
</gene>
<feature type="region of interest" description="Disordered" evidence="1">
    <location>
        <begin position="79"/>
        <end position="121"/>
    </location>
</feature>
<proteinExistence type="predicted"/>
<dbReference type="EMBL" id="SRPY01000279">
    <property type="protein sequence ID" value="KAG5926282.1"/>
    <property type="molecule type" value="Genomic_DNA"/>
</dbReference>
<comment type="caution">
    <text evidence="2">The sequence shown here is derived from an EMBL/GenBank/DDBJ whole genome shotgun (WGS) entry which is preliminary data.</text>
</comment>
<sequence>MRATVVEAKSTGLDQALSRALVEKGKGDEKEKRRRRGHACKTKPGEGRISCRPPQSTCVAGIDIGIGIGSGAVLPKSVEASRSGTGLLGPSVIHRLGPKPKDLDQRPPATDSSLTAKRLPP</sequence>
<evidence type="ECO:0000256" key="1">
    <source>
        <dbReference type="SAM" id="MobiDB-lite"/>
    </source>
</evidence>
<organism evidence="2 3">
    <name type="scientific">Claviceps africana</name>
    <dbReference type="NCBI Taxonomy" id="83212"/>
    <lineage>
        <taxon>Eukaryota</taxon>
        <taxon>Fungi</taxon>
        <taxon>Dikarya</taxon>
        <taxon>Ascomycota</taxon>
        <taxon>Pezizomycotina</taxon>
        <taxon>Sordariomycetes</taxon>
        <taxon>Hypocreomycetidae</taxon>
        <taxon>Hypocreales</taxon>
        <taxon>Clavicipitaceae</taxon>
        <taxon>Claviceps</taxon>
    </lineage>
</organism>
<dbReference type="Proteomes" id="UP000811619">
    <property type="component" value="Unassembled WGS sequence"/>
</dbReference>
<protein>
    <submittedName>
        <fullName evidence="2">Uncharacterized protein</fullName>
    </submittedName>
</protein>
<accession>A0A8K0J6U4</accession>
<feature type="region of interest" description="Disordered" evidence="1">
    <location>
        <begin position="21"/>
        <end position="50"/>
    </location>
</feature>
<evidence type="ECO:0000313" key="2">
    <source>
        <dbReference type="EMBL" id="KAG5926282.1"/>
    </source>
</evidence>
<evidence type="ECO:0000313" key="3">
    <source>
        <dbReference type="Proteomes" id="UP000811619"/>
    </source>
</evidence>
<feature type="compositionally biased region" description="Basic residues" evidence="1">
    <location>
        <begin position="32"/>
        <end position="41"/>
    </location>
</feature>
<reference evidence="2" key="1">
    <citation type="journal article" date="2020" name="bioRxiv">
        <title>Whole genome comparisons of ergot fungi reveals the divergence and evolution of species within the genus Claviceps are the result of varying mechanisms driving genome evolution and host range expansion.</title>
        <authorList>
            <person name="Wyka S.A."/>
            <person name="Mondo S.J."/>
            <person name="Liu M."/>
            <person name="Dettman J."/>
            <person name="Nalam V."/>
            <person name="Broders K.D."/>
        </authorList>
    </citation>
    <scope>NUCLEOTIDE SEQUENCE</scope>
    <source>
        <strain evidence="2">CCC 489</strain>
    </source>
</reference>
<feature type="compositionally biased region" description="Basic and acidic residues" evidence="1">
    <location>
        <begin position="21"/>
        <end position="31"/>
    </location>
</feature>
<name>A0A8K0J6U4_9HYPO</name>
<dbReference type="AlphaFoldDB" id="A0A8K0J6U4"/>